<dbReference type="Proteomes" id="UP001175000">
    <property type="component" value="Unassembled WGS sequence"/>
</dbReference>
<evidence type="ECO:0000256" key="1">
    <source>
        <dbReference type="SAM" id="Phobius"/>
    </source>
</evidence>
<dbReference type="PANTHER" id="PTHR35394:SF5">
    <property type="entry name" value="DUF3176 DOMAIN-CONTAINING PROTEIN"/>
    <property type="match status" value="1"/>
</dbReference>
<keyword evidence="1" id="KW-0812">Transmembrane</keyword>
<keyword evidence="1" id="KW-1133">Transmembrane helix</keyword>
<dbReference type="InterPro" id="IPR021514">
    <property type="entry name" value="DUF3176"/>
</dbReference>
<dbReference type="PANTHER" id="PTHR35394">
    <property type="entry name" value="DUF3176 DOMAIN-CONTAINING PROTEIN"/>
    <property type="match status" value="1"/>
</dbReference>
<dbReference type="EMBL" id="JAULSU010000004">
    <property type="protein sequence ID" value="KAK0620037.1"/>
    <property type="molecule type" value="Genomic_DNA"/>
</dbReference>
<feature type="transmembrane region" description="Helical" evidence="1">
    <location>
        <begin position="84"/>
        <end position="104"/>
    </location>
</feature>
<gene>
    <name evidence="2" type="ORF">B0T14DRAFT_566823</name>
</gene>
<accession>A0AA39WRB4</accession>
<keyword evidence="3" id="KW-1185">Reference proteome</keyword>
<reference evidence="2" key="1">
    <citation type="submission" date="2023-06" db="EMBL/GenBank/DDBJ databases">
        <title>Genome-scale phylogeny and comparative genomics of the fungal order Sordariales.</title>
        <authorList>
            <consortium name="Lawrence Berkeley National Laboratory"/>
            <person name="Hensen N."/>
            <person name="Bonometti L."/>
            <person name="Westerberg I."/>
            <person name="Brannstrom I.O."/>
            <person name="Guillou S."/>
            <person name="Cros-Aarteil S."/>
            <person name="Calhoun S."/>
            <person name="Haridas S."/>
            <person name="Kuo A."/>
            <person name="Mondo S."/>
            <person name="Pangilinan J."/>
            <person name="Riley R."/>
            <person name="Labutti K."/>
            <person name="Andreopoulos B."/>
            <person name="Lipzen A."/>
            <person name="Chen C."/>
            <person name="Yanf M."/>
            <person name="Daum C."/>
            <person name="Ng V."/>
            <person name="Clum A."/>
            <person name="Steindorff A."/>
            <person name="Ohm R."/>
            <person name="Martin F."/>
            <person name="Silar P."/>
            <person name="Natvig D."/>
            <person name="Lalanne C."/>
            <person name="Gautier V."/>
            <person name="Ament-Velasquez S.L."/>
            <person name="Kruys A."/>
            <person name="Hutchinson M.I."/>
            <person name="Powell A.J."/>
            <person name="Barry K."/>
            <person name="Miller A.N."/>
            <person name="Grigoriev I.V."/>
            <person name="Debuchy R."/>
            <person name="Gladieux P."/>
            <person name="Thoren M.H."/>
            <person name="Johannesson H."/>
        </authorList>
    </citation>
    <scope>NUCLEOTIDE SEQUENCE</scope>
    <source>
        <strain evidence="2">CBS 606.72</strain>
    </source>
</reference>
<proteinExistence type="predicted"/>
<feature type="transmembrane region" description="Helical" evidence="1">
    <location>
        <begin position="513"/>
        <end position="537"/>
    </location>
</feature>
<feature type="transmembrane region" description="Helical" evidence="1">
    <location>
        <begin position="44"/>
        <end position="64"/>
    </location>
</feature>
<feature type="transmembrane region" description="Helical" evidence="1">
    <location>
        <begin position="137"/>
        <end position="160"/>
    </location>
</feature>
<sequence>MDVASADAAPGDELRFRPRIPGDRFFATASLEQSRDILSALASWRLETFSLAAIGDLVAIFLVLNHFGGEDVPSWPVSLNLNSLVAILATLLRALLIFPIAEVISQEKWFWFSRPRPLRHLEAFDLGSRGIWGSARLILVAYSSAVPFIAAITTIILLAIGPFSQQAIRADLCLRIVESQEPALIPVAARIPRFEVSYDVFGNPRSLPAESMNSVLAGLTTPEYASENVLGFQCSTGNCTFPAFSGITYSSLGLCSSCEDLTSMVTQSPKCPSRITGKDDYTQCEYTFAPPNAPNVTIDMYSNFFRVKTSGSWVGGVGLRPFDVFNLTFLSRSLAGCRGENGKLGCPSLSHLPELSNKDFNFTMVAARCSLFPCIKHFHGSIHNGRLTEKVVSATKLEANYTSTIPNEVVGVSNPCFVGNEVYDSTNMSIAASKYGEDTINTTTKVPLLAPASKRVSNVSAAVTNRVRSIGLVWDSTAETDFYFRELNMETDRLFAAGTTLQDRLCIQVDCRWLLLPAGLTFVTFALLVISILRTYWKGGVIWKSSVLPLLFHGFRDKVDGMPPDHRLTLQEMRTKADRVKVMYAADEYGGCGMICRAGLEVGERQES</sequence>
<dbReference type="AlphaFoldDB" id="A0AA39WRB4"/>
<evidence type="ECO:0000313" key="2">
    <source>
        <dbReference type="EMBL" id="KAK0620037.1"/>
    </source>
</evidence>
<comment type="caution">
    <text evidence="2">The sequence shown here is derived from an EMBL/GenBank/DDBJ whole genome shotgun (WGS) entry which is preliminary data.</text>
</comment>
<organism evidence="2 3">
    <name type="scientific">Immersiella caudata</name>
    <dbReference type="NCBI Taxonomy" id="314043"/>
    <lineage>
        <taxon>Eukaryota</taxon>
        <taxon>Fungi</taxon>
        <taxon>Dikarya</taxon>
        <taxon>Ascomycota</taxon>
        <taxon>Pezizomycotina</taxon>
        <taxon>Sordariomycetes</taxon>
        <taxon>Sordariomycetidae</taxon>
        <taxon>Sordariales</taxon>
        <taxon>Lasiosphaeriaceae</taxon>
        <taxon>Immersiella</taxon>
    </lineage>
</organism>
<keyword evidence="1" id="KW-0472">Membrane</keyword>
<protein>
    <submittedName>
        <fullName evidence="2">Uncharacterized protein</fullName>
    </submittedName>
</protein>
<evidence type="ECO:0000313" key="3">
    <source>
        <dbReference type="Proteomes" id="UP001175000"/>
    </source>
</evidence>
<name>A0AA39WRB4_9PEZI</name>
<dbReference type="Pfam" id="PF11374">
    <property type="entry name" value="DUF3176"/>
    <property type="match status" value="1"/>
</dbReference>